<reference evidence="7 8" key="1">
    <citation type="journal article" date="2012" name="Int. J. Syst. Evol. Microbiol.">
        <title>Vibrio caribbeanicus sp. nov., isolated from the marine sponge Scleritoderma cyanea.</title>
        <authorList>
            <person name="Hoffmann M."/>
            <person name="Monday S.R."/>
            <person name="Allard M.W."/>
            <person name="Strain E.A."/>
            <person name="Whittaker P."/>
            <person name="Naum M."/>
            <person name="McCarthy P.J."/>
            <person name="Lopez J.V."/>
            <person name="Fischer M."/>
            <person name="Brown E.W."/>
        </authorList>
    </citation>
    <scope>NUCLEOTIDE SEQUENCE [LARGE SCALE GENOMIC DNA]</scope>
    <source>
        <strain evidence="7 8">ATCC BAA-2122</strain>
    </source>
</reference>
<dbReference type="GO" id="GO:0000155">
    <property type="term" value="F:phosphorelay sensor kinase activity"/>
    <property type="evidence" value="ECO:0007669"/>
    <property type="project" value="InterPro"/>
</dbReference>
<dbReference type="SUPFAM" id="SSF55874">
    <property type="entry name" value="ATPase domain of HSP90 chaperone/DNA topoisomerase II/histidine kinase"/>
    <property type="match status" value="1"/>
</dbReference>
<name>E3BI36_9VIBR</name>
<evidence type="ECO:0000256" key="2">
    <source>
        <dbReference type="ARBA" id="ARBA00012438"/>
    </source>
</evidence>
<dbReference type="SUPFAM" id="SSF47384">
    <property type="entry name" value="Homodimeric domain of signal transducing histidine kinase"/>
    <property type="match status" value="1"/>
</dbReference>
<dbReference type="InterPro" id="IPR036097">
    <property type="entry name" value="HisK_dim/P_sf"/>
</dbReference>
<keyword evidence="7" id="KW-0418">Kinase</keyword>
<proteinExistence type="predicted"/>
<dbReference type="PROSITE" id="PS50109">
    <property type="entry name" value="HIS_KIN"/>
    <property type="match status" value="1"/>
</dbReference>
<evidence type="ECO:0000259" key="5">
    <source>
        <dbReference type="PROSITE" id="PS50109"/>
    </source>
</evidence>
<protein>
    <recommendedName>
        <fullName evidence="2">histidine kinase</fullName>
        <ecNumber evidence="2">2.7.13.3</ecNumber>
    </recommendedName>
</protein>
<dbReference type="Proteomes" id="UP000002943">
    <property type="component" value="Unassembled WGS sequence"/>
</dbReference>
<comment type="catalytic activity">
    <reaction evidence="1">
        <text>ATP + protein L-histidine = ADP + protein N-phospho-L-histidine.</text>
        <dbReference type="EC" id="2.7.13.3"/>
    </reaction>
</comment>
<dbReference type="AlphaFoldDB" id="E3BI36"/>
<dbReference type="RefSeq" id="WP_009600667.1">
    <property type="nucleotide sequence ID" value="NZ_AEIU01000059.1"/>
</dbReference>
<dbReference type="Gene3D" id="3.30.565.10">
    <property type="entry name" value="Histidine kinase-like ATPase, C-terminal domain"/>
    <property type="match status" value="1"/>
</dbReference>
<keyword evidence="8" id="KW-1185">Reference proteome</keyword>
<dbReference type="SMART" id="SM00387">
    <property type="entry name" value="HATPase_c"/>
    <property type="match status" value="1"/>
</dbReference>
<dbReference type="InterPro" id="IPR003594">
    <property type="entry name" value="HATPase_dom"/>
</dbReference>
<dbReference type="InterPro" id="IPR036890">
    <property type="entry name" value="HATPase_C_sf"/>
</dbReference>
<feature type="coiled-coil region" evidence="4">
    <location>
        <begin position="130"/>
        <end position="171"/>
    </location>
</feature>
<feature type="domain" description="PAS" evidence="6">
    <location>
        <begin position="3"/>
        <end position="54"/>
    </location>
</feature>
<dbReference type="SUPFAM" id="SSF55785">
    <property type="entry name" value="PYP-like sensor domain (PAS domain)"/>
    <property type="match status" value="1"/>
</dbReference>
<dbReference type="PANTHER" id="PTHR43065:SF50">
    <property type="entry name" value="HISTIDINE KINASE"/>
    <property type="match status" value="1"/>
</dbReference>
<dbReference type="InterPro" id="IPR000014">
    <property type="entry name" value="PAS"/>
</dbReference>
<evidence type="ECO:0000259" key="6">
    <source>
        <dbReference type="PROSITE" id="PS50112"/>
    </source>
</evidence>
<feature type="domain" description="Histidine kinase" evidence="5">
    <location>
        <begin position="180"/>
        <end position="425"/>
    </location>
</feature>
<evidence type="ECO:0000313" key="7">
    <source>
        <dbReference type="EMBL" id="EFP97475.1"/>
    </source>
</evidence>
<dbReference type="eggNOG" id="COG4191">
    <property type="taxonomic scope" value="Bacteria"/>
</dbReference>
<sequence length="435" mass="48250">MKAKLALSDLLNQLSIAVTIVRSDYIIVMANAYFTTRSGKSKEELIGRNILDVFPEHARIVKRKIDTAFVIESACYSSWEQSPHTLPFKSSRQVSGEEEKMYQDLEFIPIHSQGGGLEHVCVCIYDMTTQACQQEELAALSEELRRDQIELKQTLSELKQAQSQLLQSEKMASVGQLSAGIAHEINNPLGFITSNIQTLDSYFRNISTVVTSLEKLIDDSNDAKLSADKKALMERSQLAYVMEDVSDLIAESLDGSKRVMDIVKNLKEFSHVDDSEWIESDLRKGIESTLRIVNNEVKYVATIETEFEDDVPNIYCQPMQLNQVILNLLVNASQAIKENGVIKVSLKKTQDEQVQITVKDNGAGIPEENLSSIFEPFFTTKPVGDGTGLGLSVSYGIITAHNGTIEVDSELGVGTTFTITLPIKQTTNVAEKVEG</sequence>
<dbReference type="CDD" id="cd00082">
    <property type="entry name" value="HisKA"/>
    <property type="match status" value="1"/>
</dbReference>
<dbReference type="PANTHER" id="PTHR43065">
    <property type="entry name" value="SENSOR HISTIDINE KINASE"/>
    <property type="match status" value="1"/>
</dbReference>
<evidence type="ECO:0000256" key="1">
    <source>
        <dbReference type="ARBA" id="ARBA00000085"/>
    </source>
</evidence>
<organism evidence="7 8">
    <name type="scientific">Vibrio caribbeanicus ATCC BAA-2122</name>
    <dbReference type="NCBI Taxonomy" id="796620"/>
    <lineage>
        <taxon>Bacteria</taxon>
        <taxon>Pseudomonadati</taxon>
        <taxon>Pseudomonadota</taxon>
        <taxon>Gammaproteobacteria</taxon>
        <taxon>Vibrionales</taxon>
        <taxon>Vibrionaceae</taxon>
        <taxon>Vibrio</taxon>
    </lineage>
</organism>
<dbReference type="Pfam" id="PF02518">
    <property type="entry name" value="HATPase_c"/>
    <property type="match status" value="1"/>
</dbReference>
<comment type="caution">
    <text evidence="7">The sequence shown here is derived from an EMBL/GenBank/DDBJ whole genome shotgun (WGS) entry which is preliminary data.</text>
</comment>
<dbReference type="InterPro" id="IPR005467">
    <property type="entry name" value="His_kinase_dom"/>
</dbReference>
<dbReference type="OrthoDB" id="9772100at2"/>
<accession>E3BI36</accession>
<dbReference type="Gene3D" id="3.30.450.20">
    <property type="entry name" value="PAS domain"/>
    <property type="match status" value="1"/>
</dbReference>
<dbReference type="STRING" id="796620.VIBC2010_18829"/>
<dbReference type="Gene3D" id="1.10.287.130">
    <property type="match status" value="1"/>
</dbReference>
<evidence type="ECO:0000313" key="8">
    <source>
        <dbReference type="Proteomes" id="UP000002943"/>
    </source>
</evidence>
<dbReference type="InterPro" id="IPR003661">
    <property type="entry name" value="HisK_dim/P_dom"/>
</dbReference>
<dbReference type="PROSITE" id="PS50112">
    <property type="entry name" value="PAS"/>
    <property type="match status" value="1"/>
</dbReference>
<dbReference type="SMART" id="SM00091">
    <property type="entry name" value="PAS"/>
    <property type="match status" value="1"/>
</dbReference>
<dbReference type="EMBL" id="AEIU01000059">
    <property type="protein sequence ID" value="EFP97475.1"/>
    <property type="molecule type" value="Genomic_DNA"/>
</dbReference>
<evidence type="ECO:0000256" key="3">
    <source>
        <dbReference type="ARBA" id="ARBA00022553"/>
    </source>
</evidence>
<keyword evidence="4" id="KW-0175">Coiled coil</keyword>
<evidence type="ECO:0000256" key="4">
    <source>
        <dbReference type="SAM" id="Coils"/>
    </source>
</evidence>
<dbReference type="InterPro" id="IPR035965">
    <property type="entry name" value="PAS-like_dom_sf"/>
</dbReference>
<gene>
    <name evidence="7" type="ORF">VIBC2010_18829</name>
</gene>
<dbReference type="EC" id="2.7.13.3" evidence="2"/>
<keyword evidence="3" id="KW-0597">Phosphoprotein</keyword>
<dbReference type="InterPro" id="IPR004358">
    <property type="entry name" value="Sig_transdc_His_kin-like_C"/>
</dbReference>
<dbReference type="PRINTS" id="PR00344">
    <property type="entry name" value="BCTRLSENSOR"/>
</dbReference>
<keyword evidence="7" id="KW-0808">Transferase</keyword>